<dbReference type="PROSITE" id="PS50200">
    <property type="entry name" value="RA"/>
    <property type="match status" value="1"/>
</dbReference>
<gene>
    <name evidence="13" type="ORF">V9T40_003152</name>
</gene>
<dbReference type="GO" id="GO:0035091">
    <property type="term" value="F:phosphatidylinositol binding"/>
    <property type="evidence" value="ECO:0007669"/>
    <property type="project" value="InterPro"/>
</dbReference>
<dbReference type="GO" id="GO:0005769">
    <property type="term" value="C:early endosome"/>
    <property type="evidence" value="ECO:0007669"/>
    <property type="project" value="UniProtKB-SubCell"/>
</dbReference>
<keyword evidence="6" id="KW-0967">Endosome</keyword>
<dbReference type="CDD" id="cd13337">
    <property type="entry name" value="FERM-like_C_SNX17"/>
    <property type="match status" value="1"/>
</dbReference>
<dbReference type="FunFam" id="1.20.80.60:FF:000001">
    <property type="entry name" value="Sorting nexin-17 isoform1"/>
    <property type="match status" value="1"/>
</dbReference>
<protein>
    <recommendedName>
        <fullName evidence="4">Sorting nexin-17</fullName>
    </recommendedName>
</protein>
<reference evidence="13 14" key="1">
    <citation type="submission" date="2024-03" db="EMBL/GenBank/DDBJ databases">
        <title>Adaptation during the transition from Ophiocordyceps entomopathogen to insect associate is accompanied by gene loss and intensified selection.</title>
        <authorList>
            <person name="Ward C.M."/>
            <person name="Onetto C.A."/>
            <person name="Borneman A.R."/>
        </authorList>
    </citation>
    <scope>NUCLEOTIDE SEQUENCE [LARGE SCALE GENOMIC DNA]</scope>
    <source>
        <strain evidence="13">AWRI1</strain>
        <tissue evidence="13">Single Adult Female</tissue>
    </source>
</reference>
<comment type="subcellular location">
    <subcellularLocation>
        <location evidence="2">Early endosome</location>
    </subcellularLocation>
    <subcellularLocation>
        <location evidence="1">Endomembrane system</location>
        <topology evidence="1">Peripheral membrane protein</topology>
    </subcellularLocation>
</comment>
<dbReference type="Gene3D" id="2.30.29.30">
    <property type="entry name" value="Pleckstrin-homology domain (PH domain)/Phosphotyrosine-binding domain (PTB)"/>
    <property type="match status" value="1"/>
</dbReference>
<dbReference type="Pfam" id="PF18116">
    <property type="entry name" value="SNX17_FERM_C"/>
    <property type="match status" value="1"/>
</dbReference>
<feature type="domain" description="Ras-associating" evidence="12">
    <location>
        <begin position="114"/>
        <end position="204"/>
    </location>
</feature>
<evidence type="ECO:0000256" key="9">
    <source>
        <dbReference type="ARBA" id="ARBA00023136"/>
    </source>
</evidence>
<evidence type="ECO:0000256" key="5">
    <source>
        <dbReference type="ARBA" id="ARBA00022448"/>
    </source>
</evidence>
<proteinExistence type="inferred from homology"/>
<dbReference type="Gene3D" id="1.20.80.60">
    <property type="match status" value="1"/>
</dbReference>
<dbReference type="InterPro" id="IPR011993">
    <property type="entry name" value="PH-like_dom_sf"/>
</dbReference>
<accession>A0AAN9Y7R1</accession>
<comment type="caution">
    <text evidence="13">The sequence shown here is derived from an EMBL/GenBank/DDBJ whole genome shotgun (WGS) entry which is preliminary data.</text>
</comment>
<evidence type="ECO:0000256" key="8">
    <source>
        <dbReference type="ARBA" id="ARBA00023121"/>
    </source>
</evidence>
<dbReference type="EMBL" id="JBBCAQ010000006">
    <property type="protein sequence ID" value="KAK7603153.1"/>
    <property type="molecule type" value="Genomic_DNA"/>
</dbReference>
<dbReference type="InterPro" id="IPR037836">
    <property type="entry name" value="SNX17_FERM-like_dom"/>
</dbReference>
<keyword evidence="5" id="KW-0813">Transport</keyword>
<dbReference type="AlphaFoldDB" id="A0AAN9Y7R1"/>
<comment type="function">
    <text evidence="10">Critical regulator of endosomal recycling of numerous surface proteins, including integrins, signaling receptor and channels. Binds to NPxY sequences in the cytoplasmic tails of target cargos. Associates with retriever and CCC complexes to prevent lysosomal degradation and promote cell surface recycling of numerous cargos such as integrins ITGB1, ITGB5 and their associated alpha subunits. Also required for maintenance of normal cell surface levels of APP and LRP1. Interacts with membranes containing phosphatidylinositol 3-phosphate (PtdIns(3P)).</text>
</comment>
<dbReference type="PANTHER" id="PTHR12431:SF14">
    <property type="entry name" value="LD15323P"/>
    <property type="match status" value="1"/>
</dbReference>
<dbReference type="InterPro" id="IPR048763">
    <property type="entry name" value="SNX17-31_FERM_F1"/>
</dbReference>
<dbReference type="Pfam" id="PF21271">
    <property type="entry name" value="SNX17-31_F2_FERM"/>
    <property type="match status" value="1"/>
</dbReference>
<evidence type="ECO:0000256" key="2">
    <source>
        <dbReference type="ARBA" id="ARBA00004412"/>
    </source>
</evidence>
<sequence>MNFSIPDSKEVKDATGASFVVYSIYVNGIFHCDARYSQLYTLNENLKQVHGSHKLPFFPPKRFFSLTKAQSEERQYCLEKYLQNVSQNTELVHSSVLRRFLFAAQQKSASDQHFNNDLSIWLLNGTQVLVKASSEDSSENVLQKVCDQLRVPQELVQYFSLFVMSTIESGSSQLIHCLQDYECPLITLKHLSGQNKIIIRKSYWDPAIDLKLMSDRFTLNLLYGQTLSDIERGWVIADVDTEQQLATLQSRGAKREYLEIARSLKYYGYLRFDGCTCDYPEPGTDTIISIGHKELIFTLKSADSADNESRFRITRIRCWKITPLSEFNKEVQLSFEYLVSADKLQWITVISQSVFFISVCLQATVDELMMKKNGSLTNNMKKLRIVDGAKESSSKSKSSLLHFTPLLENDSFENIGDEDL</sequence>
<evidence type="ECO:0000313" key="14">
    <source>
        <dbReference type="Proteomes" id="UP001367676"/>
    </source>
</evidence>
<feature type="domain" description="PX" evidence="11">
    <location>
        <begin position="1"/>
        <end position="108"/>
    </location>
</feature>
<dbReference type="InterPro" id="IPR040842">
    <property type="entry name" value="SNX17/31_FERM"/>
</dbReference>
<evidence type="ECO:0000256" key="7">
    <source>
        <dbReference type="ARBA" id="ARBA00022927"/>
    </source>
</evidence>
<dbReference type="GO" id="GO:0006886">
    <property type="term" value="P:intracellular protein transport"/>
    <property type="evidence" value="ECO:0007669"/>
    <property type="project" value="TreeGrafter"/>
</dbReference>
<dbReference type="GO" id="GO:0032456">
    <property type="term" value="P:endocytic recycling"/>
    <property type="evidence" value="ECO:0007669"/>
    <property type="project" value="TreeGrafter"/>
</dbReference>
<keyword evidence="9" id="KW-0472">Membrane</keyword>
<dbReference type="InterPro" id="IPR048767">
    <property type="entry name" value="SNX17-31_FERM_F2"/>
</dbReference>
<dbReference type="FunFam" id="2.30.29.30:FF:000145">
    <property type="entry name" value="Sorting nexin-17 isoform1"/>
    <property type="match status" value="1"/>
</dbReference>
<dbReference type="Gene3D" id="3.30.1520.10">
    <property type="entry name" value="Phox-like domain"/>
    <property type="match status" value="1"/>
</dbReference>
<evidence type="ECO:0000256" key="10">
    <source>
        <dbReference type="ARBA" id="ARBA00045612"/>
    </source>
</evidence>
<comment type="similarity">
    <text evidence="3">Belongs to the sorting nexin family.</text>
</comment>
<dbReference type="FunFam" id="3.30.1520.10:FF:000008">
    <property type="entry name" value="Sorting nexin-17 isoform1"/>
    <property type="match status" value="1"/>
</dbReference>
<evidence type="ECO:0000256" key="4">
    <source>
        <dbReference type="ARBA" id="ARBA00015282"/>
    </source>
</evidence>
<dbReference type="Gene3D" id="3.10.20.90">
    <property type="entry name" value="Phosphatidylinositol 3-kinase Catalytic Subunit, Chain A, domain 1"/>
    <property type="match status" value="1"/>
</dbReference>
<dbReference type="GO" id="GO:0007165">
    <property type="term" value="P:signal transduction"/>
    <property type="evidence" value="ECO:0007669"/>
    <property type="project" value="InterPro"/>
</dbReference>
<dbReference type="InterPro" id="IPR000159">
    <property type="entry name" value="RA_dom"/>
</dbReference>
<keyword evidence="8" id="KW-0446">Lipid-binding</keyword>
<evidence type="ECO:0000256" key="3">
    <source>
        <dbReference type="ARBA" id="ARBA00010883"/>
    </source>
</evidence>
<organism evidence="13 14">
    <name type="scientific">Parthenolecanium corni</name>
    <dbReference type="NCBI Taxonomy" id="536013"/>
    <lineage>
        <taxon>Eukaryota</taxon>
        <taxon>Metazoa</taxon>
        <taxon>Ecdysozoa</taxon>
        <taxon>Arthropoda</taxon>
        <taxon>Hexapoda</taxon>
        <taxon>Insecta</taxon>
        <taxon>Pterygota</taxon>
        <taxon>Neoptera</taxon>
        <taxon>Paraneoptera</taxon>
        <taxon>Hemiptera</taxon>
        <taxon>Sternorrhyncha</taxon>
        <taxon>Coccoidea</taxon>
        <taxon>Coccidae</taxon>
        <taxon>Parthenolecanium</taxon>
    </lineage>
</organism>
<evidence type="ECO:0000259" key="12">
    <source>
        <dbReference type="PROSITE" id="PS50200"/>
    </source>
</evidence>
<evidence type="ECO:0000256" key="1">
    <source>
        <dbReference type="ARBA" id="ARBA00004184"/>
    </source>
</evidence>
<evidence type="ECO:0000259" key="11">
    <source>
        <dbReference type="PROSITE" id="PS50195"/>
    </source>
</evidence>
<dbReference type="PROSITE" id="PS50195">
    <property type="entry name" value="PX"/>
    <property type="match status" value="1"/>
</dbReference>
<dbReference type="Pfam" id="PF21273">
    <property type="entry name" value="SNX17-27-31_F1_FERM"/>
    <property type="match status" value="1"/>
</dbReference>
<dbReference type="SMART" id="SM00312">
    <property type="entry name" value="PX"/>
    <property type="match status" value="1"/>
</dbReference>
<dbReference type="Proteomes" id="UP001367676">
    <property type="component" value="Unassembled WGS sequence"/>
</dbReference>
<dbReference type="SUPFAM" id="SSF64268">
    <property type="entry name" value="PX domain"/>
    <property type="match status" value="1"/>
</dbReference>
<evidence type="ECO:0000313" key="13">
    <source>
        <dbReference type="EMBL" id="KAK7603153.1"/>
    </source>
</evidence>
<dbReference type="InterPro" id="IPR036871">
    <property type="entry name" value="PX_dom_sf"/>
</dbReference>
<evidence type="ECO:0000256" key="6">
    <source>
        <dbReference type="ARBA" id="ARBA00022753"/>
    </source>
</evidence>
<keyword evidence="14" id="KW-1185">Reference proteome</keyword>
<dbReference type="InterPro" id="IPR001683">
    <property type="entry name" value="PX_dom"/>
</dbReference>
<dbReference type="Pfam" id="PF00787">
    <property type="entry name" value="PX"/>
    <property type="match status" value="1"/>
</dbReference>
<dbReference type="PANTHER" id="PTHR12431">
    <property type="entry name" value="SORTING NEXIN 17 AND 27"/>
    <property type="match status" value="1"/>
</dbReference>
<name>A0AAN9Y7R1_9HEMI</name>
<keyword evidence="7" id="KW-0653">Protein transport</keyword>